<keyword evidence="11" id="KW-1185">Reference proteome</keyword>
<dbReference type="Gene3D" id="1.10.246.140">
    <property type="match status" value="1"/>
</dbReference>
<proteinExistence type="inferred from homology"/>
<dbReference type="Gene3D" id="3.90.70.10">
    <property type="entry name" value="Cysteine proteinases"/>
    <property type="match status" value="1"/>
</dbReference>
<dbReference type="GO" id="GO:0005643">
    <property type="term" value="C:nuclear pore"/>
    <property type="evidence" value="ECO:0007669"/>
    <property type="project" value="InterPro"/>
</dbReference>
<keyword evidence="4" id="KW-0645">Protease</keyword>
<dbReference type="InterPro" id="IPR018783">
    <property type="entry name" value="TF_ENY2"/>
</dbReference>
<dbReference type="OrthoDB" id="420187at2759"/>
<keyword evidence="5" id="KW-0833">Ubl conjugation pathway</keyword>
<evidence type="ECO:0000259" key="9">
    <source>
        <dbReference type="PROSITE" id="PS50235"/>
    </source>
</evidence>
<protein>
    <recommendedName>
        <fullName evidence="3">ubiquitinyl hydrolase 1</fullName>
        <ecNumber evidence="3">3.4.19.12</ecNumber>
    </recommendedName>
</protein>
<dbReference type="InterPro" id="IPR038212">
    <property type="entry name" value="TF_EnY2_sf"/>
</dbReference>
<gene>
    <name evidence="10" type="ORF">LUZ63_006854</name>
</gene>
<dbReference type="InterPro" id="IPR050164">
    <property type="entry name" value="Peptidase_C19"/>
</dbReference>
<dbReference type="FunFam" id="3.90.70.10:FF:000118">
    <property type="entry name" value="Ubiquitin carboxyl-terminal hydrolase 25"/>
    <property type="match status" value="1"/>
</dbReference>
<evidence type="ECO:0000256" key="3">
    <source>
        <dbReference type="ARBA" id="ARBA00012759"/>
    </source>
</evidence>
<name>A0A9Q0CQK6_9POAL</name>
<comment type="catalytic activity">
    <reaction evidence="1">
        <text>Thiol-dependent hydrolysis of ester, thioester, amide, peptide and isopeptide bonds formed by the C-terminal Gly of ubiquitin (a 76-residue protein attached to proteins as an intracellular targeting signal).</text>
        <dbReference type="EC" id="3.4.19.12"/>
    </reaction>
</comment>
<dbReference type="InterPro" id="IPR018200">
    <property type="entry name" value="USP_CS"/>
</dbReference>
<dbReference type="SUPFAM" id="SSF54001">
    <property type="entry name" value="Cysteine proteinases"/>
    <property type="match status" value="1"/>
</dbReference>
<dbReference type="PROSITE" id="PS50235">
    <property type="entry name" value="USP_3"/>
    <property type="match status" value="1"/>
</dbReference>
<dbReference type="InterPro" id="IPR028889">
    <property type="entry name" value="USP"/>
</dbReference>
<dbReference type="Pfam" id="PF00443">
    <property type="entry name" value="UCH"/>
    <property type="match status" value="1"/>
</dbReference>
<dbReference type="GO" id="GO:0016579">
    <property type="term" value="P:protein deubiquitination"/>
    <property type="evidence" value="ECO:0007669"/>
    <property type="project" value="InterPro"/>
</dbReference>
<evidence type="ECO:0000256" key="5">
    <source>
        <dbReference type="ARBA" id="ARBA00022786"/>
    </source>
</evidence>
<dbReference type="GO" id="GO:0000124">
    <property type="term" value="C:SAGA complex"/>
    <property type="evidence" value="ECO:0007669"/>
    <property type="project" value="InterPro"/>
</dbReference>
<dbReference type="PANTHER" id="PTHR24006">
    <property type="entry name" value="UBIQUITIN CARBOXYL-TERMINAL HYDROLASE"/>
    <property type="match status" value="1"/>
</dbReference>
<evidence type="ECO:0000256" key="4">
    <source>
        <dbReference type="ARBA" id="ARBA00022670"/>
    </source>
</evidence>
<dbReference type="PANTHER" id="PTHR24006:SF758">
    <property type="entry name" value="UBIQUITIN CARBOXYL-TERMINAL HYDROLASE 36"/>
    <property type="match status" value="1"/>
</dbReference>
<keyword evidence="6" id="KW-0378">Hydrolase</keyword>
<feature type="region of interest" description="Disordered" evidence="8">
    <location>
        <begin position="406"/>
        <end position="463"/>
    </location>
</feature>
<dbReference type="GO" id="GO:0006406">
    <property type="term" value="P:mRNA export from nucleus"/>
    <property type="evidence" value="ECO:0007669"/>
    <property type="project" value="InterPro"/>
</dbReference>
<dbReference type="GO" id="GO:0006508">
    <property type="term" value="P:proteolysis"/>
    <property type="evidence" value="ECO:0007669"/>
    <property type="project" value="UniProtKB-KW"/>
</dbReference>
<dbReference type="Proteomes" id="UP001151287">
    <property type="component" value="Unassembled WGS sequence"/>
</dbReference>
<dbReference type="EC" id="3.4.19.12" evidence="3"/>
<evidence type="ECO:0000313" key="10">
    <source>
        <dbReference type="EMBL" id="KAJ1698342.1"/>
    </source>
</evidence>
<evidence type="ECO:0000313" key="11">
    <source>
        <dbReference type="Proteomes" id="UP001151287"/>
    </source>
</evidence>
<feature type="compositionally biased region" description="Polar residues" evidence="8">
    <location>
        <begin position="409"/>
        <end position="425"/>
    </location>
</feature>
<dbReference type="GO" id="GO:0004843">
    <property type="term" value="F:cysteine-type deubiquitinase activity"/>
    <property type="evidence" value="ECO:0007669"/>
    <property type="project" value="UniProtKB-EC"/>
</dbReference>
<dbReference type="InterPro" id="IPR038765">
    <property type="entry name" value="Papain-like_cys_pep_sf"/>
</dbReference>
<evidence type="ECO:0000256" key="8">
    <source>
        <dbReference type="SAM" id="MobiDB-lite"/>
    </source>
</evidence>
<evidence type="ECO:0000256" key="6">
    <source>
        <dbReference type="ARBA" id="ARBA00022801"/>
    </source>
</evidence>
<dbReference type="InterPro" id="IPR001394">
    <property type="entry name" value="Peptidase_C19_UCH"/>
</dbReference>
<dbReference type="PROSITE" id="PS00972">
    <property type="entry name" value="USP_1"/>
    <property type="match status" value="1"/>
</dbReference>
<evidence type="ECO:0000256" key="7">
    <source>
        <dbReference type="ARBA" id="ARBA00022807"/>
    </source>
</evidence>
<dbReference type="GO" id="GO:0005829">
    <property type="term" value="C:cytosol"/>
    <property type="evidence" value="ECO:0007669"/>
    <property type="project" value="TreeGrafter"/>
</dbReference>
<feature type="domain" description="USP" evidence="9">
    <location>
        <begin position="18"/>
        <end position="338"/>
    </location>
</feature>
<dbReference type="AlphaFoldDB" id="A0A9Q0CQK6"/>
<sequence length="626" mass="69105">MRLPMAWGPQHRRSGPPRGLKNLGNTCYLNSVLQCLAHTPPLVQFCLASQHSSLCKDFVSQDKECGFCILERQIARLHTPAPNGIFAAAESPSKLLKSLSIFAEHFKWGRQEDAHEFLRFVIDTCHTACIRLLKARSSGGYNGNGGAPNNSGTVMREIFGGALLSQVKCMSCKGESNKTDEIMDLSLDLCQSNSLKDALARFFQPEILEGSNKYSCERCKKLSVAKKQMFVSQAPNVLVIQLKRFEGINGAKINRKIEFEEVLLLSSFMFNGNQGSHTEYSLFGSIVHAGFSPDSGHYYAYIKDASGNWYCCNDAQVCRSSTQEVLSERVYILFYILRSTNPKQNKIAKNGYTSAPAKTLHSNGGEAPKPSTVIKQNGNCTAKINGNGAPNPHSVKQIGPVKFEIKKSTVGSTTPEVRNKNNTVIKNSNSPSNSCSSGESKSVNKVKSSLSNGRYGGSKSSVLREVQNNVQKDTSPSNGNAEGIQFSLSVHEREKNSPRNGVSEVFVTLTKEPKSSVKRESLDENGTSCILQSHQELQKLKDLLVCEASSELRTCGWTDEVQSYMRDRKRLCVQQGSSNDLGATLSREQLINESKRAFNSQIPDSLKRKLFQRLTSFSKEYPLLDS</sequence>
<dbReference type="GO" id="GO:0003713">
    <property type="term" value="F:transcription coactivator activity"/>
    <property type="evidence" value="ECO:0007669"/>
    <property type="project" value="InterPro"/>
</dbReference>
<evidence type="ECO:0000256" key="1">
    <source>
        <dbReference type="ARBA" id="ARBA00000707"/>
    </source>
</evidence>
<accession>A0A9Q0CQK6</accession>
<dbReference type="CDD" id="cd02661">
    <property type="entry name" value="Peptidase_C19E"/>
    <property type="match status" value="1"/>
</dbReference>
<dbReference type="EMBL" id="JAMQYH010000002">
    <property type="protein sequence ID" value="KAJ1698342.1"/>
    <property type="molecule type" value="Genomic_DNA"/>
</dbReference>
<keyword evidence="7" id="KW-0788">Thiol protease</keyword>
<reference evidence="10" key="1">
    <citation type="journal article" date="2022" name="Cell">
        <title>Repeat-based holocentromeres influence genome architecture and karyotype evolution.</title>
        <authorList>
            <person name="Hofstatter P.G."/>
            <person name="Thangavel G."/>
            <person name="Lux T."/>
            <person name="Neumann P."/>
            <person name="Vondrak T."/>
            <person name="Novak P."/>
            <person name="Zhang M."/>
            <person name="Costa L."/>
            <person name="Castellani M."/>
            <person name="Scott A."/>
            <person name="Toegelov H."/>
            <person name="Fuchs J."/>
            <person name="Mata-Sucre Y."/>
            <person name="Dias Y."/>
            <person name="Vanzela A.L.L."/>
            <person name="Huettel B."/>
            <person name="Almeida C.C.S."/>
            <person name="Simkova H."/>
            <person name="Souza G."/>
            <person name="Pedrosa-Harand A."/>
            <person name="Macas J."/>
            <person name="Mayer K.F.X."/>
            <person name="Houben A."/>
            <person name="Marques A."/>
        </authorList>
    </citation>
    <scope>NUCLEOTIDE SEQUENCE</scope>
    <source>
        <strain evidence="10">RhyBre1mFocal</strain>
    </source>
</reference>
<comment type="caution">
    <text evidence="10">The sequence shown here is derived from an EMBL/GenBank/DDBJ whole genome shotgun (WGS) entry which is preliminary data.</text>
</comment>
<dbReference type="Pfam" id="PF10163">
    <property type="entry name" value="EnY2"/>
    <property type="match status" value="1"/>
</dbReference>
<evidence type="ECO:0000256" key="2">
    <source>
        <dbReference type="ARBA" id="ARBA00009085"/>
    </source>
</evidence>
<feature type="compositionally biased region" description="Low complexity" evidence="8">
    <location>
        <begin position="426"/>
        <end position="453"/>
    </location>
</feature>
<comment type="similarity">
    <text evidence="2">Belongs to the peptidase C19 family.</text>
</comment>
<organism evidence="10 11">
    <name type="scientific">Rhynchospora breviuscula</name>
    <dbReference type="NCBI Taxonomy" id="2022672"/>
    <lineage>
        <taxon>Eukaryota</taxon>
        <taxon>Viridiplantae</taxon>
        <taxon>Streptophyta</taxon>
        <taxon>Embryophyta</taxon>
        <taxon>Tracheophyta</taxon>
        <taxon>Spermatophyta</taxon>
        <taxon>Magnoliopsida</taxon>
        <taxon>Liliopsida</taxon>
        <taxon>Poales</taxon>
        <taxon>Cyperaceae</taxon>
        <taxon>Cyperoideae</taxon>
        <taxon>Rhynchosporeae</taxon>
        <taxon>Rhynchospora</taxon>
    </lineage>
</organism>